<evidence type="ECO:0000313" key="3">
    <source>
        <dbReference type="Proteomes" id="UP000007110"/>
    </source>
</evidence>
<sequence>MIAFFLNACILSAIASLGALGYHCFLIYYFANNGTFENCEIFNACLYIIVPMCVLVVLSFMAFISALVGSIYCCRGMSSPPPSTLMVTQPATVYAQPPQNQQAYAY</sequence>
<protein>
    <submittedName>
        <fullName evidence="2">Uncharacterized protein</fullName>
    </submittedName>
</protein>
<evidence type="ECO:0000256" key="1">
    <source>
        <dbReference type="SAM" id="Phobius"/>
    </source>
</evidence>
<keyword evidence="1" id="KW-0812">Transmembrane</keyword>
<reference evidence="3" key="1">
    <citation type="submission" date="2015-02" db="EMBL/GenBank/DDBJ databases">
        <title>Genome sequencing for Strongylocentrotus purpuratus.</title>
        <authorList>
            <person name="Murali S."/>
            <person name="Liu Y."/>
            <person name="Vee V."/>
            <person name="English A."/>
            <person name="Wang M."/>
            <person name="Skinner E."/>
            <person name="Han Y."/>
            <person name="Muzny D.M."/>
            <person name="Worley K.C."/>
            <person name="Gibbs R.A."/>
        </authorList>
    </citation>
    <scope>NUCLEOTIDE SEQUENCE</scope>
</reference>
<keyword evidence="1" id="KW-0472">Membrane</keyword>
<dbReference type="GeneID" id="115918850"/>
<proteinExistence type="predicted"/>
<dbReference type="InParanoid" id="A0A7M7P9R0"/>
<dbReference type="RefSeq" id="XP_030848414.1">
    <property type="nucleotide sequence ID" value="XM_030992554.1"/>
</dbReference>
<dbReference type="KEGG" id="spu:115918850"/>
<keyword evidence="3" id="KW-1185">Reference proteome</keyword>
<accession>A0A7M7P9R0</accession>
<evidence type="ECO:0000313" key="2">
    <source>
        <dbReference type="EnsemblMetazoa" id="XP_030848414"/>
    </source>
</evidence>
<feature type="transmembrane region" description="Helical" evidence="1">
    <location>
        <begin position="5"/>
        <end position="29"/>
    </location>
</feature>
<dbReference type="Proteomes" id="UP000007110">
    <property type="component" value="Unassembled WGS sequence"/>
</dbReference>
<name>A0A7M7P9R0_STRPU</name>
<keyword evidence="1" id="KW-1133">Transmembrane helix</keyword>
<reference evidence="2" key="2">
    <citation type="submission" date="2021-01" db="UniProtKB">
        <authorList>
            <consortium name="EnsemblMetazoa"/>
        </authorList>
    </citation>
    <scope>IDENTIFICATION</scope>
</reference>
<dbReference type="OrthoDB" id="10163521at2759"/>
<feature type="transmembrane region" description="Helical" evidence="1">
    <location>
        <begin position="41"/>
        <end position="68"/>
    </location>
</feature>
<dbReference type="AlphaFoldDB" id="A0A7M7P9R0"/>
<dbReference type="EnsemblMetazoa" id="XM_030992554">
    <property type="protein sequence ID" value="XP_030848414"/>
    <property type="gene ID" value="LOC115918850"/>
</dbReference>
<organism evidence="2 3">
    <name type="scientific">Strongylocentrotus purpuratus</name>
    <name type="common">Purple sea urchin</name>
    <dbReference type="NCBI Taxonomy" id="7668"/>
    <lineage>
        <taxon>Eukaryota</taxon>
        <taxon>Metazoa</taxon>
        <taxon>Echinodermata</taxon>
        <taxon>Eleutherozoa</taxon>
        <taxon>Echinozoa</taxon>
        <taxon>Echinoidea</taxon>
        <taxon>Euechinoidea</taxon>
        <taxon>Echinacea</taxon>
        <taxon>Camarodonta</taxon>
        <taxon>Echinidea</taxon>
        <taxon>Strongylocentrotidae</taxon>
        <taxon>Strongylocentrotus</taxon>
    </lineage>
</organism>